<feature type="domain" description="Xrn1 helical" evidence="6">
    <location>
        <begin position="244"/>
        <end position="291"/>
    </location>
</feature>
<keyword evidence="3" id="KW-0269">Exonuclease</keyword>
<feature type="domain" description="Xrn1 helical" evidence="6">
    <location>
        <begin position="394"/>
        <end position="551"/>
    </location>
</feature>
<sequence>MGIPKFYGSWIRNKKYQNLLRKNLPDYVSSISIDMNGMLHSVAQQVFYYGEFEDKDAQASLYSEPLNRVMDRFIDTLKRKLNNAIRLVNPQDIIILAIDGVAPFAKIIQQRMRRWRSSLTSEDSFFDRNSITPGTDFMRTIDAELQRWCNNYRLTSAVDVLYSSHLVQGEGEHKIMDVIRSGRLDSMGGAHVIYGLDADLIILSLISKLQNVYLMREDIEDIVSIDSLRLGLKLDEDFPLYENDENRVLDDFALMMSLLGNDFLPHIPSLENLVDSLNLMFDIYRTIGKPLTYEETDENGNYSLGINWDSFIEFIKLLTEREPSLMLTISTIPRSNPSRMIDAAINRETSQFDYMKFRDAWYTNALGYRNSSYLNNLSELVDKISPDGGNIAPQSIEQMVLYFLTGIAWTYVYYKQGMSAVNYWYYYPYYHAPMLFDIYQVLTRNEKAADVETLVPYVETQIFTPVHQLLAVMPPPSFHLIPREVIGLTYPESAVGDYYPLGFPFELDGYDDKWRGIPIIPIIDPNRLIRAVQPFLSTALLSRYPTDNNKLYEASAESKLAKFNRDSVQRVLTGIQQERAQQRENYENRSRGGRGGYRGVRSGVRGSYRGRGNSSGGYRGQSNRGGGYRGQSNRGQGSYRGGGGYQQQDQSSYRGEYQ</sequence>
<keyword evidence="8" id="KW-1185">Reference proteome</keyword>
<dbReference type="Pfam" id="PF17846">
    <property type="entry name" value="XRN_M"/>
    <property type="match status" value="2"/>
</dbReference>
<evidence type="ECO:0000256" key="3">
    <source>
        <dbReference type="ARBA" id="ARBA00022839"/>
    </source>
</evidence>
<dbReference type="GO" id="GO:0003723">
    <property type="term" value="F:RNA binding"/>
    <property type="evidence" value="ECO:0007669"/>
    <property type="project" value="TreeGrafter"/>
</dbReference>
<feature type="region of interest" description="Disordered" evidence="4">
    <location>
        <begin position="575"/>
        <end position="658"/>
    </location>
</feature>
<evidence type="ECO:0000256" key="1">
    <source>
        <dbReference type="ARBA" id="ARBA00022722"/>
    </source>
</evidence>
<dbReference type="Gene3D" id="1.25.40.1050">
    <property type="match status" value="1"/>
</dbReference>
<dbReference type="InterPro" id="IPR004859">
    <property type="entry name" value="Xrn1_N"/>
</dbReference>
<proteinExistence type="predicted"/>
<reference evidence="7" key="1">
    <citation type="submission" date="2017-08" db="EMBL/GenBank/DDBJ databases">
        <authorList>
            <consortium name="Urmite Genomes"/>
        </authorList>
    </citation>
    <scope>NUCLEOTIDE SEQUENCE [LARGE SCALE GENOMIC DNA]</scope>
    <source>
        <strain evidence="7">IHUMI-LCC2</strain>
    </source>
</reference>
<name>A0A2I2L5K3_9VIRU</name>
<dbReference type="GeneID" id="35382749"/>
<evidence type="ECO:0000259" key="5">
    <source>
        <dbReference type="Pfam" id="PF03159"/>
    </source>
</evidence>
<dbReference type="EMBL" id="LT906555">
    <property type="protein sequence ID" value="SNW62813.1"/>
    <property type="molecule type" value="Genomic_DNA"/>
</dbReference>
<evidence type="ECO:0000256" key="2">
    <source>
        <dbReference type="ARBA" id="ARBA00022801"/>
    </source>
</evidence>
<accession>A0A2I2L5K3</accession>
<feature type="compositionally biased region" description="Low complexity" evidence="4">
    <location>
        <begin position="646"/>
        <end position="658"/>
    </location>
</feature>
<evidence type="ECO:0000256" key="4">
    <source>
        <dbReference type="SAM" id="MobiDB-lite"/>
    </source>
</evidence>
<dbReference type="GO" id="GO:0004534">
    <property type="term" value="F:5'-3' RNA exonuclease activity"/>
    <property type="evidence" value="ECO:0007669"/>
    <property type="project" value="TreeGrafter"/>
</dbReference>
<dbReference type="KEGG" id="vg:35382749"/>
<dbReference type="OrthoDB" id="3268at10239"/>
<evidence type="ECO:0000313" key="7">
    <source>
        <dbReference type="EMBL" id="SNW62813.1"/>
    </source>
</evidence>
<dbReference type="InterPro" id="IPR041412">
    <property type="entry name" value="Xrn1_helical"/>
</dbReference>
<dbReference type="Pfam" id="PF03159">
    <property type="entry name" value="XRN_N"/>
    <property type="match status" value="1"/>
</dbReference>
<dbReference type="Gene3D" id="3.40.50.12390">
    <property type="match status" value="1"/>
</dbReference>
<dbReference type="GO" id="GO:0000956">
    <property type="term" value="P:nuclear-transcribed mRNA catabolic process"/>
    <property type="evidence" value="ECO:0007669"/>
    <property type="project" value="TreeGrafter"/>
</dbReference>
<dbReference type="InterPro" id="IPR027073">
    <property type="entry name" value="5_3_exoribonuclease"/>
</dbReference>
<feature type="compositionally biased region" description="Low complexity" evidence="4">
    <location>
        <begin position="599"/>
        <end position="612"/>
    </location>
</feature>
<dbReference type="PANTHER" id="PTHR12341">
    <property type="entry name" value="5'-&gt;3' EXORIBONUCLEASE"/>
    <property type="match status" value="1"/>
</dbReference>
<evidence type="ECO:0000259" key="6">
    <source>
        <dbReference type="Pfam" id="PF17846"/>
    </source>
</evidence>
<dbReference type="RefSeq" id="YP_009449115.1">
    <property type="nucleotide sequence ID" value="NC_036594.1"/>
</dbReference>
<feature type="domain" description="Xrn1 N-terminal" evidence="5">
    <location>
        <begin position="1"/>
        <end position="218"/>
    </location>
</feature>
<gene>
    <name evidence="7" type="ORF">ORPV_909</name>
</gene>
<protein>
    <submittedName>
        <fullName evidence="7">5'-3' exoribonuclease</fullName>
    </submittedName>
</protein>
<dbReference type="Proteomes" id="UP000236316">
    <property type="component" value="Segment"/>
</dbReference>
<feature type="compositionally biased region" description="Gly residues" evidence="4">
    <location>
        <begin position="613"/>
        <end position="629"/>
    </location>
</feature>
<feature type="compositionally biased region" description="Basic and acidic residues" evidence="4">
    <location>
        <begin position="580"/>
        <end position="590"/>
    </location>
</feature>
<keyword evidence="2" id="KW-0378">Hydrolase</keyword>
<organism evidence="7">
    <name type="scientific">Orpheovirus IHUMI-LCC2</name>
    <dbReference type="NCBI Taxonomy" id="2023057"/>
    <lineage>
        <taxon>Viruses</taxon>
        <taxon>Varidnaviria</taxon>
        <taxon>Bamfordvirae</taxon>
        <taxon>Nucleocytoviricota</taxon>
        <taxon>Megaviricetes</taxon>
        <taxon>Pimascovirales</taxon>
        <taxon>Ocovirineae</taxon>
        <taxon>Orpheoviridae</taxon>
        <taxon>Alphaorpheovirus</taxon>
        <taxon>Alphaorpheovirus massiliense</taxon>
    </lineage>
</organism>
<evidence type="ECO:0000313" key="8">
    <source>
        <dbReference type="Proteomes" id="UP000236316"/>
    </source>
</evidence>
<keyword evidence="1" id="KW-0540">Nuclease</keyword>